<organism evidence="2 3">
    <name type="scientific">Streblomastix strix</name>
    <dbReference type="NCBI Taxonomy" id="222440"/>
    <lineage>
        <taxon>Eukaryota</taxon>
        <taxon>Metamonada</taxon>
        <taxon>Preaxostyla</taxon>
        <taxon>Oxymonadida</taxon>
        <taxon>Streblomastigidae</taxon>
        <taxon>Streblomastix</taxon>
    </lineage>
</organism>
<dbReference type="AlphaFoldDB" id="A0A5J4V078"/>
<feature type="region of interest" description="Disordered" evidence="1">
    <location>
        <begin position="29"/>
        <end position="49"/>
    </location>
</feature>
<feature type="region of interest" description="Disordered" evidence="1">
    <location>
        <begin position="278"/>
        <end position="301"/>
    </location>
</feature>
<feature type="compositionally biased region" description="Basic and acidic residues" evidence="1">
    <location>
        <begin position="284"/>
        <end position="298"/>
    </location>
</feature>
<evidence type="ECO:0000256" key="1">
    <source>
        <dbReference type="SAM" id="MobiDB-lite"/>
    </source>
</evidence>
<feature type="compositionally biased region" description="Basic and acidic residues" evidence="1">
    <location>
        <begin position="414"/>
        <end position="430"/>
    </location>
</feature>
<protein>
    <submittedName>
        <fullName evidence="2">Uncharacterized protein</fullName>
    </submittedName>
</protein>
<comment type="caution">
    <text evidence="2">The sequence shown here is derived from an EMBL/GenBank/DDBJ whole genome shotgun (WGS) entry which is preliminary data.</text>
</comment>
<dbReference type="Proteomes" id="UP000324800">
    <property type="component" value="Unassembled WGS sequence"/>
</dbReference>
<feature type="region of interest" description="Disordered" evidence="1">
    <location>
        <begin position="411"/>
        <end position="451"/>
    </location>
</feature>
<dbReference type="EMBL" id="SNRW01010977">
    <property type="protein sequence ID" value="KAA6375802.1"/>
    <property type="molecule type" value="Genomic_DNA"/>
</dbReference>
<proteinExistence type="predicted"/>
<name>A0A5J4V078_9EUKA</name>
<accession>A0A5J4V078</accession>
<feature type="compositionally biased region" description="Polar residues" evidence="1">
    <location>
        <begin position="29"/>
        <end position="44"/>
    </location>
</feature>
<sequence>MEKPIKPTNAVNEQHDDGIRGKLAINPTADANRQQGANGGNLKSNRGARDEAMEPNIFCAQTDWRMEEDIRLQNAKQGAYSQTFQDDRHMRYNFNAEKRRLDVHVGYNISLQPHKGQLITTTIPSIPNIRSQLYISWDAIWDKYCAIHIRENDTTNNREVEREMLNTNIELCGRYNTVQQQQIPNIKGDSIDKNSIRIDGIDNKSIQEQTGPQEINNISRMELEHRINDAISNQTNEETGDGSINQISATDTAVIISNRKKRSKVDWSNPIYKSSIHTRRSSYHVHESENEQTSKESRNGYPNQVIERSIDRGRMVDDINQEQQTQEYRNTQDLSNDNNGCIFREMGSDFTNTRRGYTKSIKTVETKDPYIEQKGNNSNFISIELILANIATQPFALPEGNDRQHNSMLQLNQRKSESRIEKASRPDPSIHRGIIIGSQVQAHPRSQEHRS</sequence>
<gene>
    <name evidence="2" type="ORF">EZS28_028673</name>
</gene>
<reference evidence="2 3" key="1">
    <citation type="submission" date="2019-03" db="EMBL/GenBank/DDBJ databases">
        <title>Single cell metagenomics reveals metabolic interactions within the superorganism composed of flagellate Streblomastix strix and complex community of Bacteroidetes bacteria on its surface.</title>
        <authorList>
            <person name="Treitli S.C."/>
            <person name="Kolisko M."/>
            <person name="Husnik F."/>
            <person name="Keeling P."/>
            <person name="Hampl V."/>
        </authorList>
    </citation>
    <scope>NUCLEOTIDE SEQUENCE [LARGE SCALE GENOMIC DNA]</scope>
    <source>
        <strain evidence="2">ST1C</strain>
    </source>
</reference>
<evidence type="ECO:0000313" key="2">
    <source>
        <dbReference type="EMBL" id="KAA6375802.1"/>
    </source>
</evidence>
<evidence type="ECO:0000313" key="3">
    <source>
        <dbReference type="Proteomes" id="UP000324800"/>
    </source>
</evidence>